<feature type="domain" description="3-beta hydroxysteroid dehydrogenase/isomerase" evidence="2">
    <location>
        <begin position="4"/>
        <end position="250"/>
    </location>
</feature>
<evidence type="ECO:0000259" key="2">
    <source>
        <dbReference type="Pfam" id="PF01073"/>
    </source>
</evidence>
<gene>
    <name evidence="3" type="ORF">H9657_02595</name>
</gene>
<dbReference type="Proteomes" id="UP000604241">
    <property type="component" value="Unassembled WGS sequence"/>
</dbReference>
<evidence type="ECO:0000313" key="3">
    <source>
        <dbReference type="EMBL" id="MBD7917167.1"/>
    </source>
</evidence>
<dbReference type="Pfam" id="PF01073">
    <property type="entry name" value="3Beta_HSD"/>
    <property type="match status" value="1"/>
</dbReference>
<dbReference type="EMBL" id="JACSQV010000002">
    <property type="protein sequence ID" value="MBD7917167.1"/>
    <property type="molecule type" value="Genomic_DNA"/>
</dbReference>
<dbReference type="InterPro" id="IPR002225">
    <property type="entry name" value="3Beta_OHSteriod_DH/Estase"/>
</dbReference>
<comment type="caution">
    <text evidence="3">The sequence shown here is derived from an EMBL/GenBank/DDBJ whole genome shotgun (WGS) entry which is preliminary data.</text>
</comment>
<dbReference type="Gene3D" id="3.40.50.720">
    <property type="entry name" value="NAD(P)-binding Rossmann-like Domain"/>
    <property type="match status" value="1"/>
</dbReference>
<dbReference type="PANTHER" id="PTHR48079">
    <property type="entry name" value="PROTEIN YEEZ"/>
    <property type="match status" value="1"/>
</dbReference>
<dbReference type="PANTHER" id="PTHR48079:SF6">
    <property type="entry name" value="NAD(P)-BINDING DOMAIN-CONTAINING PROTEIN-RELATED"/>
    <property type="match status" value="1"/>
</dbReference>
<feature type="region of interest" description="Disordered" evidence="1">
    <location>
        <begin position="324"/>
        <end position="358"/>
    </location>
</feature>
<evidence type="ECO:0000256" key="1">
    <source>
        <dbReference type="SAM" id="MobiDB-lite"/>
    </source>
</evidence>
<protein>
    <submittedName>
        <fullName evidence="3">NAD-dependent epimerase/dehydratase family protein</fullName>
    </submittedName>
</protein>
<dbReference type="SUPFAM" id="SSF51735">
    <property type="entry name" value="NAD(P)-binding Rossmann-fold domains"/>
    <property type="match status" value="1"/>
</dbReference>
<accession>A0ABR8Q9R1</accession>
<sequence length="358" mass="37855">MRVLVTGASGLLGRTTAAHVRDAGHDVRTFQRRPSGVDGVHDVLGSLTERDDVDRAVRGVDAVVHLAAKVSLTGDPADFRRVNVDGTRTLLDAAARHGVTDVVHVSSPSVAHTGTAIVGRDASPADPQRARGEYARTKAEAELLALGADGPLRVVAVRPHLVWGPGDEQLVARIVERARAGRLPLLGHGAALIDTTYLDNAASALVAALHRLADDDGAVRGQAYVVTNGEPRTVAEMLAGICAAAGVPAPTRRVPAPVARTAGGAVEAAWARLPLRSADGEPPMTRFLAEQLSTAHWFDQRRTRTDLRWRPEVSLDEGLRRLAASYGADREQADASDGPRRGARTGRDGDAPRGSARR</sequence>
<keyword evidence="4" id="KW-1185">Reference proteome</keyword>
<organism evidence="3 4">
    <name type="scientific">Cellulomonas avistercoris</name>
    <dbReference type="NCBI Taxonomy" id="2762242"/>
    <lineage>
        <taxon>Bacteria</taxon>
        <taxon>Bacillati</taxon>
        <taxon>Actinomycetota</taxon>
        <taxon>Actinomycetes</taxon>
        <taxon>Micrococcales</taxon>
        <taxon>Cellulomonadaceae</taxon>
        <taxon>Cellulomonas</taxon>
    </lineage>
</organism>
<dbReference type="InterPro" id="IPR036291">
    <property type="entry name" value="NAD(P)-bd_dom_sf"/>
</dbReference>
<feature type="compositionally biased region" description="Basic and acidic residues" evidence="1">
    <location>
        <begin position="328"/>
        <end position="351"/>
    </location>
</feature>
<reference evidence="3 4" key="1">
    <citation type="submission" date="2020-08" db="EMBL/GenBank/DDBJ databases">
        <title>A Genomic Blueprint of the Chicken Gut Microbiome.</title>
        <authorList>
            <person name="Gilroy R."/>
            <person name="Ravi A."/>
            <person name="Getino M."/>
            <person name="Pursley I."/>
            <person name="Horton D.L."/>
            <person name="Alikhan N.-F."/>
            <person name="Baker D."/>
            <person name="Gharbi K."/>
            <person name="Hall N."/>
            <person name="Watson M."/>
            <person name="Adriaenssens E.M."/>
            <person name="Foster-Nyarko E."/>
            <person name="Jarju S."/>
            <person name="Secka A."/>
            <person name="Antonio M."/>
            <person name="Oren A."/>
            <person name="Chaudhuri R."/>
            <person name="La Ragione R.M."/>
            <person name="Hildebrand F."/>
            <person name="Pallen M.J."/>
        </authorList>
    </citation>
    <scope>NUCLEOTIDE SEQUENCE [LARGE SCALE GENOMIC DNA]</scope>
    <source>
        <strain evidence="3 4">Sa3CUA2</strain>
    </source>
</reference>
<evidence type="ECO:0000313" key="4">
    <source>
        <dbReference type="Proteomes" id="UP000604241"/>
    </source>
</evidence>
<dbReference type="RefSeq" id="WP_191780068.1">
    <property type="nucleotide sequence ID" value="NZ_JACSQV010000002.1"/>
</dbReference>
<name>A0ABR8Q9R1_9CELL</name>
<proteinExistence type="predicted"/>
<dbReference type="InterPro" id="IPR051783">
    <property type="entry name" value="NAD(P)-dependent_oxidoreduct"/>
</dbReference>